<dbReference type="InterPro" id="IPR005135">
    <property type="entry name" value="Endo/exonuclease/phosphatase"/>
</dbReference>
<dbReference type="SUPFAM" id="SSF56219">
    <property type="entry name" value="DNase I-like"/>
    <property type="match status" value="1"/>
</dbReference>
<evidence type="ECO:0000259" key="5">
    <source>
        <dbReference type="PROSITE" id="PS51005"/>
    </source>
</evidence>
<dbReference type="InterPro" id="IPR003441">
    <property type="entry name" value="NAC-dom"/>
</dbReference>
<evidence type="ECO:0000256" key="4">
    <source>
        <dbReference type="ARBA" id="ARBA00023242"/>
    </source>
</evidence>
<dbReference type="Gene3D" id="2.170.150.80">
    <property type="entry name" value="NAC domain"/>
    <property type="match status" value="1"/>
</dbReference>
<keyword evidence="2" id="KW-0238">DNA-binding</keyword>
<keyword evidence="1" id="KW-0805">Transcription regulation</keyword>
<dbReference type="InterPro" id="IPR036691">
    <property type="entry name" value="Endo/exonu/phosph_ase_sf"/>
</dbReference>
<dbReference type="Pfam" id="PF03372">
    <property type="entry name" value="Exo_endo_phos"/>
    <property type="match status" value="1"/>
</dbReference>
<dbReference type="Pfam" id="PF02365">
    <property type="entry name" value="NAM"/>
    <property type="match status" value="1"/>
</dbReference>
<dbReference type="PANTHER" id="PTHR31719">
    <property type="entry name" value="NAC TRANSCRIPTION FACTOR 56"/>
    <property type="match status" value="1"/>
</dbReference>
<dbReference type="PROSITE" id="PS51005">
    <property type="entry name" value="NAC"/>
    <property type="match status" value="1"/>
</dbReference>
<dbReference type="SUPFAM" id="SSF101941">
    <property type="entry name" value="NAC domain"/>
    <property type="match status" value="1"/>
</dbReference>
<evidence type="ECO:0000256" key="1">
    <source>
        <dbReference type="ARBA" id="ARBA00023015"/>
    </source>
</evidence>
<protein>
    <recommendedName>
        <fullName evidence="5">NAC domain-containing protein</fullName>
    </recommendedName>
</protein>
<sequence>MEIPSGYRFHPYDRELVEFYLLNKVIGKPIPYNPVMDCDLYGDPKIWSKIFEQTGMKTLYFYTQLKKKTKNGKQFDRATQFGTWRCQKDVQVYDSDDKKKRRHIGSHRSFSFKAKRGFDSKGKWTMHEFRLDGIYVNTKNPDDYVLCQINRVRGKTETVEDNAHKFEPVNVQITFVEDHALKPEQDLLMSEELDVHNWANSFENVQQDVLTSEEFDMHNWANSFENVPQDVLAAEELELYNWANSLSIDMDYCLIGRKDPYHIIERRGKFCGSLWMSAKGLQWILGAWDELCVKLDQPVSFFKSHRDGYQTLELSCMKNRGGRYVELSDYHSGSQQGNIRIPEGRLGKGWSSFVREIRNFFLSIDPKPLAATVNDVAAGMVGVKGGHKHEHKSRNLPGVLRQSRDVVEDVMKPAGISQNSKGSVFERLTFNQHIDPRVLLAEKEPRPTRKFEFKWKSSTKTLRITKVEGGKRASNTVEAVTGVGQPSFFTCLDSVYENGESSQEADEVPASPLATTHEGFELFDRWNFGSQGSASPARQFVGSADTDNPSTPASVRQSFLVVLFSENPATSDGPITGEPIQAIVPNQDGCFESETERSKWLDWQYRRFSKQVGVSIVGFEDQCYSLLRRIDEERKKKIMESGPRQSSVSRKKCLRELKSLPSSLRLLSWNVRGLNNPQKREIMKNFLRDWRCDVVCLQETKLDHTDLLLVCSLWSNPYIGWEVVNAMNTAGGILLMWDQRVLDKIDSLIGNYSVSCKWKGVVDGFTWTCTGVYGPIGEAHRGAFWDELLGTSQLVDLPLEGGTYTWSSRSDHPSMSRIDCVLVSPDWEDHFPDVLQKLLPRPISDHHPLLVEAGGMSRGKSSFKFENMWLKHEGFVDKVQEWWSGYTFNGTLSYVLACKLKALKGDLKAWNRREFGDVNFNKNRLMAELLALDIKEGDSGLTHEEKTLRESHIAELIRLAHLAEISWRQKSQVLWLKEGDNNTKFFHKMANSYRRCNYMENLEVDGVVYEEMQDIRDQAVHFYDLLYQENEAWRPKFDELPLDSIREADRALLERKFEKDEILHVLQYANGHKAPGPDGFTMAFFQQCWSVVEADVVAVFDEFHEFCSFEKSLNATFLALIPKLKIVLENLISETQNAFVGGRQILDSVLVANESLHSRIKSGNPGIICKLDIEKAYDHGFETRGSPFLSSLSPCYGSSKLDVEEDGFITGFSIGRDVVGLLITQGAVMGVGCGGALALASRILSPMWTLKWATIDLILSRFALGSRSDWNVQFIRNFNDWEVEGVASFFEFLHSNSSFREGGDGLRWRLKGNEIFDIRSFYTALRHSHPVLFPWKAIWGVHAPRRVSFFAWSASWDRILTVDNLMRRGYHLAGWCYMCRWDGETTNHLLIHCEVASGLWSFVFRKFGILWVLPGCVRDLFFGWYNGLGKLHSKIWNMVPLCLLWTLWRERNSRIFENSERTKSQLLELFSNTLYDWAVAWGYSRCDSVISFLDSLHTSTFISSL</sequence>
<dbReference type="PANTHER" id="PTHR31719:SF148">
    <property type="entry name" value="NAC TRANSCRIPTION FACTOR 25"/>
    <property type="match status" value="1"/>
</dbReference>
<accession>A0A2N9IXQ8</accession>
<dbReference type="InterPro" id="IPR036093">
    <property type="entry name" value="NAC_dom_sf"/>
</dbReference>
<gene>
    <name evidence="6" type="ORF">FSB_LOCUS58038</name>
</gene>
<dbReference type="InterPro" id="IPR026960">
    <property type="entry name" value="RVT-Znf"/>
</dbReference>
<keyword evidence="4" id="KW-0539">Nucleus</keyword>
<dbReference type="GO" id="GO:0006355">
    <property type="term" value="P:regulation of DNA-templated transcription"/>
    <property type="evidence" value="ECO:0007669"/>
    <property type="project" value="InterPro"/>
</dbReference>
<dbReference type="Gene3D" id="3.60.10.10">
    <property type="entry name" value="Endonuclease/exonuclease/phosphatase"/>
    <property type="match status" value="2"/>
</dbReference>
<dbReference type="GO" id="GO:0003824">
    <property type="term" value="F:catalytic activity"/>
    <property type="evidence" value="ECO:0007669"/>
    <property type="project" value="InterPro"/>
</dbReference>
<reference evidence="6" key="1">
    <citation type="submission" date="2018-02" db="EMBL/GenBank/DDBJ databases">
        <authorList>
            <person name="Cohen D.B."/>
            <person name="Kent A.D."/>
        </authorList>
    </citation>
    <scope>NUCLEOTIDE SEQUENCE</scope>
</reference>
<proteinExistence type="predicted"/>
<feature type="domain" description="NAC" evidence="5">
    <location>
        <begin position="3"/>
        <end position="152"/>
    </location>
</feature>
<name>A0A2N9IXQ8_FAGSY</name>
<dbReference type="EMBL" id="OIVN01006304">
    <property type="protein sequence ID" value="SPD30156.1"/>
    <property type="molecule type" value="Genomic_DNA"/>
</dbReference>
<dbReference type="Pfam" id="PF13966">
    <property type="entry name" value="zf-RVT"/>
    <property type="match status" value="1"/>
</dbReference>
<keyword evidence="3" id="KW-0804">Transcription</keyword>
<evidence type="ECO:0000313" key="6">
    <source>
        <dbReference type="EMBL" id="SPD30156.1"/>
    </source>
</evidence>
<dbReference type="GO" id="GO:0048731">
    <property type="term" value="P:system development"/>
    <property type="evidence" value="ECO:0007669"/>
    <property type="project" value="TreeGrafter"/>
</dbReference>
<evidence type="ECO:0000256" key="2">
    <source>
        <dbReference type="ARBA" id="ARBA00023125"/>
    </source>
</evidence>
<evidence type="ECO:0000256" key="3">
    <source>
        <dbReference type="ARBA" id="ARBA00023163"/>
    </source>
</evidence>
<organism evidence="6">
    <name type="scientific">Fagus sylvatica</name>
    <name type="common">Beechnut</name>
    <dbReference type="NCBI Taxonomy" id="28930"/>
    <lineage>
        <taxon>Eukaryota</taxon>
        <taxon>Viridiplantae</taxon>
        <taxon>Streptophyta</taxon>
        <taxon>Embryophyta</taxon>
        <taxon>Tracheophyta</taxon>
        <taxon>Spermatophyta</taxon>
        <taxon>Magnoliopsida</taxon>
        <taxon>eudicotyledons</taxon>
        <taxon>Gunneridae</taxon>
        <taxon>Pentapetalae</taxon>
        <taxon>rosids</taxon>
        <taxon>fabids</taxon>
        <taxon>Fagales</taxon>
        <taxon>Fagaceae</taxon>
        <taxon>Fagus</taxon>
    </lineage>
</organism>
<dbReference type="GO" id="GO:0003677">
    <property type="term" value="F:DNA binding"/>
    <property type="evidence" value="ECO:0007669"/>
    <property type="project" value="UniProtKB-KW"/>
</dbReference>